<dbReference type="Proteomes" id="UP000814128">
    <property type="component" value="Unassembled WGS sequence"/>
</dbReference>
<organism evidence="1 2">
    <name type="scientific">Vararia minispora EC-137</name>
    <dbReference type="NCBI Taxonomy" id="1314806"/>
    <lineage>
        <taxon>Eukaryota</taxon>
        <taxon>Fungi</taxon>
        <taxon>Dikarya</taxon>
        <taxon>Basidiomycota</taxon>
        <taxon>Agaricomycotina</taxon>
        <taxon>Agaricomycetes</taxon>
        <taxon>Russulales</taxon>
        <taxon>Lachnocladiaceae</taxon>
        <taxon>Vararia</taxon>
    </lineage>
</organism>
<evidence type="ECO:0000313" key="1">
    <source>
        <dbReference type="EMBL" id="KAI0033525.1"/>
    </source>
</evidence>
<dbReference type="EMBL" id="MU273517">
    <property type="protein sequence ID" value="KAI0033525.1"/>
    <property type="molecule type" value="Genomic_DNA"/>
</dbReference>
<comment type="caution">
    <text evidence="1">The sequence shown here is derived from an EMBL/GenBank/DDBJ whole genome shotgun (WGS) entry which is preliminary data.</text>
</comment>
<feature type="non-terminal residue" evidence="1">
    <location>
        <position position="1"/>
    </location>
</feature>
<accession>A0ACB8QPQ4</accession>
<protein>
    <submittedName>
        <fullName evidence="1">Uncharacterized protein</fullName>
    </submittedName>
</protein>
<keyword evidence="2" id="KW-1185">Reference proteome</keyword>
<gene>
    <name evidence="1" type="ORF">K488DRAFT_8131</name>
</gene>
<name>A0ACB8QPQ4_9AGAM</name>
<feature type="non-terminal residue" evidence="1">
    <location>
        <position position="108"/>
    </location>
</feature>
<proteinExistence type="predicted"/>
<reference evidence="1" key="2">
    <citation type="journal article" date="2022" name="New Phytol.">
        <title>Evolutionary transition to the ectomycorrhizal habit in the genomes of a hyperdiverse lineage of mushroom-forming fungi.</title>
        <authorList>
            <person name="Looney B."/>
            <person name="Miyauchi S."/>
            <person name="Morin E."/>
            <person name="Drula E."/>
            <person name="Courty P.E."/>
            <person name="Kohler A."/>
            <person name="Kuo A."/>
            <person name="LaButti K."/>
            <person name="Pangilinan J."/>
            <person name="Lipzen A."/>
            <person name="Riley R."/>
            <person name="Andreopoulos W."/>
            <person name="He G."/>
            <person name="Johnson J."/>
            <person name="Nolan M."/>
            <person name="Tritt A."/>
            <person name="Barry K.W."/>
            <person name="Grigoriev I.V."/>
            <person name="Nagy L.G."/>
            <person name="Hibbett D."/>
            <person name="Henrissat B."/>
            <person name="Matheny P.B."/>
            <person name="Labbe J."/>
            <person name="Martin F.M."/>
        </authorList>
    </citation>
    <scope>NUCLEOTIDE SEQUENCE</scope>
    <source>
        <strain evidence="1">EC-137</strain>
    </source>
</reference>
<reference evidence="1" key="1">
    <citation type="submission" date="2021-02" db="EMBL/GenBank/DDBJ databases">
        <authorList>
            <consortium name="DOE Joint Genome Institute"/>
            <person name="Ahrendt S."/>
            <person name="Looney B.P."/>
            <person name="Miyauchi S."/>
            <person name="Morin E."/>
            <person name="Drula E."/>
            <person name="Courty P.E."/>
            <person name="Chicoki N."/>
            <person name="Fauchery L."/>
            <person name="Kohler A."/>
            <person name="Kuo A."/>
            <person name="Labutti K."/>
            <person name="Pangilinan J."/>
            <person name="Lipzen A."/>
            <person name="Riley R."/>
            <person name="Andreopoulos W."/>
            <person name="He G."/>
            <person name="Johnson J."/>
            <person name="Barry K.W."/>
            <person name="Grigoriev I.V."/>
            <person name="Nagy L."/>
            <person name="Hibbett D."/>
            <person name="Henrissat B."/>
            <person name="Matheny P.B."/>
            <person name="Labbe J."/>
            <person name="Martin F."/>
        </authorList>
    </citation>
    <scope>NUCLEOTIDE SEQUENCE</scope>
    <source>
        <strain evidence="1">EC-137</strain>
    </source>
</reference>
<sequence length="108" mass="12560">ILHRDISVGNILIALDGKGGLLIDWELALNLNRKARTMRQWFTGTWQFMSVRLLQQISNRHDPNDDMESFLWVLVFVFLRYYPGSLSLDEAYESLNAIFNEQSNARGK</sequence>
<evidence type="ECO:0000313" key="2">
    <source>
        <dbReference type="Proteomes" id="UP000814128"/>
    </source>
</evidence>